<dbReference type="OrthoDB" id="1918044at2759"/>
<protein>
    <recommendedName>
        <fullName evidence="7">Phorbol-ester/DAG-type domain-containing protein</fullName>
    </recommendedName>
</protein>
<dbReference type="SMART" id="SM01175">
    <property type="entry name" value="DUF4206"/>
    <property type="match status" value="1"/>
</dbReference>
<dbReference type="EnsemblMetazoa" id="XM_016985048">
    <property type="protein sequence ID" value="XP_016840537"/>
    <property type="gene ID" value="LOC100120986"/>
</dbReference>
<evidence type="ECO:0000256" key="5">
    <source>
        <dbReference type="ARBA" id="ARBA00029450"/>
    </source>
</evidence>
<keyword evidence="1" id="KW-0479">Metal-binding</keyword>
<dbReference type="GO" id="GO:0008270">
    <property type="term" value="F:zinc ion binding"/>
    <property type="evidence" value="ECO:0007669"/>
    <property type="project" value="UniProtKB-KW"/>
</dbReference>
<sequence length="468" mass="52932">MNTSVESIDCFETQSRNNNADTAPSTPSSSSDYITGEADDSSDSRGPIPCTLKSVENLLSVTKAMGEDDLQELINKCKQMVLESAECSEERKWLVRRLIELRLRAQEIRETSNANVLETCVILGHHFSPQKYYISTSGSVYCDHCSGGIWTMLQSWYMCNDCGFCCHLKCMTSICRVCVHVVASEAGGYTYTKDICPERGLSAQAYRCAECNTRITFTASKGLSLSCFGSPFKYTESGWIEPRLCDYTGLYYCQRCHWNSVAVIPARIIRNWDMEPRKVSRAAYQLLTLLQNKPVLMLDKLNQKLFSFIPDLSLIKRLREELQMMKQYLVICPEASTQGLPWKSGLRTHMLESSGNYSVKDLVDLENGILVDEIQIAYNAMKTHITETCRLCKARGHHCEICGNDEIIYPWDTTATMCQLCSTVYHRLCRSKRNHCCPKCLRIQQRQSTDIGAAITKNDNTDNCDSTA</sequence>
<proteinExistence type="inferred from homology"/>
<dbReference type="SUPFAM" id="SSF57889">
    <property type="entry name" value="Cysteine-rich domain"/>
    <property type="match status" value="1"/>
</dbReference>
<keyword evidence="2" id="KW-0677">Repeat</keyword>
<dbReference type="CDD" id="cd20819">
    <property type="entry name" value="C1_DEF8"/>
    <property type="match status" value="1"/>
</dbReference>
<feature type="compositionally biased region" description="Polar residues" evidence="6">
    <location>
        <begin position="1"/>
        <end position="19"/>
    </location>
</feature>
<keyword evidence="4" id="KW-0862">Zinc</keyword>
<dbReference type="PROSITE" id="PS50081">
    <property type="entry name" value="ZF_DAG_PE_2"/>
    <property type="match status" value="1"/>
</dbReference>
<reference evidence="8" key="1">
    <citation type="submission" date="2021-01" db="UniProtKB">
        <authorList>
            <consortium name="EnsemblMetazoa"/>
        </authorList>
    </citation>
    <scope>IDENTIFICATION</scope>
</reference>
<accession>A0A7M7J3G6</accession>
<keyword evidence="3" id="KW-0863">Zinc-finger</keyword>
<feature type="compositionally biased region" description="Low complexity" evidence="6">
    <location>
        <begin position="20"/>
        <end position="32"/>
    </location>
</feature>
<dbReference type="FunCoup" id="A0A7M7J3G6">
    <property type="interactions" value="19"/>
</dbReference>
<comment type="similarity">
    <text evidence="5">Belongs to the DEF8 family.</text>
</comment>
<gene>
    <name evidence="8" type="primary">100120986</name>
</gene>
<organism evidence="8 9">
    <name type="scientific">Nasonia vitripennis</name>
    <name type="common">Parasitic wasp</name>
    <dbReference type="NCBI Taxonomy" id="7425"/>
    <lineage>
        <taxon>Eukaryota</taxon>
        <taxon>Metazoa</taxon>
        <taxon>Ecdysozoa</taxon>
        <taxon>Arthropoda</taxon>
        <taxon>Hexapoda</taxon>
        <taxon>Insecta</taxon>
        <taxon>Pterygota</taxon>
        <taxon>Neoptera</taxon>
        <taxon>Endopterygota</taxon>
        <taxon>Hymenoptera</taxon>
        <taxon>Apocrita</taxon>
        <taxon>Proctotrupomorpha</taxon>
        <taxon>Chalcidoidea</taxon>
        <taxon>Pteromalidae</taxon>
        <taxon>Pteromalinae</taxon>
        <taxon>Nasonia</taxon>
    </lineage>
</organism>
<dbReference type="InterPro" id="IPR036280">
    <property type="entry name" value="Multihaem_cyt_sf"/>
</dbReference>
<evidence type="ECO:0000313" key="9">
    <source>
        <dbReference type="Proteomes" id="UP000002358"/>
    </source>
</evidence>
<feature type="region of interest" description="Disordered" evidence="6">
    <location>
        <begin position="1"/>
        <end position="47"/>
    </location>
</feature>
<dbReference type="SMR" id="A0A7M7J3G6"/>
<evidence type="ECO:0000256" key="2">
    <source>
        <dbReference type="ARBA" id="ARBA00022737"/>
    </source>
</evidence>
<dbReference type="InterPro" id="IPR025258">
    <property type="entry name" value="RH_dom"/>
</dbReference>
<evidence type="ECO:0000313" key="8">
    <source>
        <dbReference type="EnsemblMetazoa" id="XP_016840537"/>
    </source>
</evidence>
<dbReference type="InterPro" id="IPR051366">
    <property type="entry name" value="DEF8"/>
</dbReference>
<dbReference type="SMART" id="SM00109">
    <property type="entry name" value="C1"/>
    <property type="match status" value="1"/>
</dbReference>
<dbReference type="Proteomes" id="UP000002358">
    <property type="component" value="Chromosome 4"/>
</dbReference>
<dbReference type="InterPro" id="IPR047983">
    <property type="entry name" value="DEF8_C1"/>
</dbReference>
<dbReference type="InterPro" id="IPR046349">
    <property type="entry name" value="C1-like_sf"/>
</dbReference>
<dbReference type="AlphaFoldDB" id="A0A7M7J3G6"/>
<evidence type="ECO:0000256" key="1">
    <source>
        <dbReference type="ARBA" id="ARBA00022723"/>
    </source>
</evidence>
<dbReference type="PANTHER" id="PTHR12326:SF3">
    <property type="entry name" value="DIFFERENTIALLY EXPRESSED IN FDCP 8 HOMOLOG"/>
    <property type="match status" value="1"/>
</dbReference>
<evidence type="ECO:0000256" key="3">
    <source>
        <dbReference type="ARBA" id="ARBA00022771"/>
    </source>
</evidence>
<evidence type="ECO:0000256" key="4">
    <source>
        <dbReference type="ARBA" id="ARBA00022833"/>
    </source>
</evidence>
<name>A0A7M7J3G6_NASVI</name>
<dbReference type="SUPFAM" id="SSF48695">
    <property type="entry name" value="Multiheme cytochromes"/>
    <property type="match status" value="1"/>
</dbReference>
<dbReference type="EnsemblMetazoa" id="XM_031929285">
    <property type="protein sequence ID" value="XP_031785145"/>
    <property type="gene ID" value="LOC100120986"/>
</dbReference>
<dbReference type="InterPro" id="IPR002219">
    <property type="entry name" value="PKC_DAG/PE"/>
</dbReference>
<dbReference type="EnsemblMetazoa" id="XM_016985047">
    <property type="protein sequence ID" value="XP_016840536"/>
    <property type="gene ID" value="LOC100120986"/>
</dbReference>
<keyword evidence="9" id="KW-1185">Reference proteome</keyword>
<evidence type="ECO:0000259" key="7">
    <source>
        <dbReference type="PROSITE" id="PS50081"/>
    </source>
</evidence>
<feature type="domain" description="Phorbol-ester/DAG-type" evidence="7">
    <location>
        <begin position="124"/>
        <end position="178"/>
    </location>
</feature>
<dbReference type="Pfam" id="PF13901">
    <property type="entry name" value="RH_dom"/>
    <property type="match status" value="1"/>
</dbReference>
<evidence type="ECO:0000256" key="6">
    <source>
        <dbReference type="SAM" id="MobiDB-lite"/>
    </source>
</evidence>
<dbReference type="Gene3D" id="3.30.60.20">
    <property type="match status" value="1"/>
</dbReference>
<dbReference type="InParanoid" id="A0A7M7J3G6"/>
<dbReference type="PANTHER" id="PTHR12326">
    <property type="entry name" value="PLECKSTRIN HOMOLOGY DOMAIN CONTAINING PROTEIN"/>
    <property type="match status" value="1"/>
</dbReference>